<name>A0A1I0SI46_9SPHI</name>
<dbReference type="InterPro" id="IPR005181">
    <property type="entry name" value="SASA"/>
</dbReference>
<feature type="domain" description="Sialate O-acetylesterase" evidence="3">
    <location>
        <begin position="141"/>
        <end position="396"/>
    </location>
</feature>
<dbReference type="PANTHER" id="PTHR22901:SF0">
    <property type="entry name" value="SIALATE O-ACETYLESTERASE"/>
    <property type="match status" value="1"/>
</dbReference>
<dbReference type="GO" id="GO:0001681">
    <property type="term" value="F:sialate O-acetylesterase activity"/>
    <property type="evidence" value="ECO:0007669"/>
    <property type="project" value="InterPro"/>
</dbReference>
<dbReference type="InterPro" id="IPR039329">
    <property type="entry name" value="SIAE"/>
</dbReference>
<protein>
    <submittedName>
        <fullName evidence="4">Sialate O-acetylesterase</fullName>
    </submittedName>
</protein>
<evidence type="ECO:0000313" key="5">
    <source>
        <dbReference type="Proteomes" id="UP000198836"/>
    </source>
</evidence>
<gene>
    <name evidence="4" type="ORF">SAMN04488511_101203</name>
</gene>
<dbReference type="InterPro" id="IPR036514">
    <property type="entry name" value="SGNH_hydro_sf"/>
</dbReference>
<accession>A0A1I0SI46</accession>
<keyword evidence="5" id="KW-1185">Reference proteome</keyword>
<dbReference type="AlphaFoldDB" id="A0A1I0SI46"/>
<keyword evidence="2" id="KW-0812">Transmembrane</keyword>
<dbReference type="EMBL" id="FOJM01000001">
    <property type="protein sequence ID" value="SFA38436.1"/>
    <property type="molecule type" value="Genomic_DNA"/>
</dbReference>
<dbReference type="SUPFAM" id="SSF52266">
    <property type="entry name" value="SGNH hydrolase"/>
    <property type="match status" value="1"/>
</dbReference>
<dbReference type="Proteomes" id="UP000198836">
    <property type="component" value="Unassembled WGS sequence"/>
</dbReference>
<dbReference type="Gene3D" id="3.40.50.1110">
    <property type="entry name" value="SGNH hydrolase"/>
    <property type="match status" value="1"/>
</dbReference>
<dbReference type="Pfam" id="PF03629">
    <property type="entry name" value="SASA"/>
    <property type="match status" value="1"/>
</dbReference>
<dbReference type="GO" id="GO:0005975">
    <property type="term" value="P:carbohydrate metabolic process"/>
    <property type="evidence" value="ECO:0007669"/>
    <property type="project" value="TreeGrafter"/>
</dbReference>
<keyword evidence="1" id="KW-0378">Hydrolase</keyword>
<keyword evidence="2" id="KW-1133">Transmembrane helix</keyword>
<keyword evidence="2" id="KW-0472">Membrane</keyword>
<evidence type="ECO:0000259" key="3">
    <source>
        <dbReference type="Pfam" id="PF03629"/>
    </source>
</evidence>
<evidence type="ECO:0000313" key="4">
    <source>
        <dbReference type="EMBL" id="SFA38436.1"/>
    </source>
</evidence>
<sequence>MRQFSVWSSRISVIASFRFLIEAKQSLCKVKKIASSYLLAMTITIILTSLVTINANAKILLPQILSSNMVLQRDKPINIWGFAAAGERITVTFAGQKKEALTDNKGNWAVVLNPLKTAAQPQSMLISGSNTIELSNILVGEVWLCSGQSNMEYAMRKLAKIPKPKNEKLGFPADEVVQAKNKQIRIFLVNRKTLIKPDSIHKSWSVAEDSALRSFSAVGYFFAKELQQKLGVPVGVISSAVPGSAIEPWISEKAFADEAYFKDKKIGNDPGKFYVPMIEPLTNFKIRGVLWYQGETNCFLNETISYAYKMKALIQSWRKAWREEFPFYYVQIAPFDYSKQKSEKVVLSADTEPAFWEAQEQLLRLPNTGMISTSDLNDNGGDLHPTYKWEVGRRLAIWALAKTYHQKIDFSGPIYQAVTFKTNQAILNFEHLNVKDSGTVAGFTLAGANGKFVPANAEIKAGKVWVSAKEVLHPKAVRYNWAENPSGNFYSNGLPALPFRTDNPLTQQFKIN</sequence>
<proteinExistence type="predicted"/>
<organism evidence="4 5">
    <name type="scientific">Pedobacter suwonensis</name>
    <dbReference type="NCBI Taxonomy" id="332999"/>
    <lineage>
        <taxon>Bacteria</taxon>
        <taxon>Pseudomonadati</taxon>
        <taxon>Bacteroidota</taxon>
        <taxon>Sphingobacteriia</taxon>
        <taxon>Sphingobacteriales</taxon>
        <taxon>Sphingobacteriaceae</taxon>
        <taxon>Pedobacter</taxon>
    </lineage>
</organism>
<evidence type="ECO:0000256" key="2">
    <source>
        <dbReference type="SAM" id="Phobius"/>
    </source>
</evidence>
<dbReference type="PANTHER" id="PTHR22901">
    <property type="entry name" value="SIALATE O-ACETYLESTERASE"/>
    <property type="match status" value="1"/>
</dbReference>
<reference evidence="5" key="1">
    <citation type="submission" date="2016-10" db="EMBL/GenBank/DDBJ databases">
        <authorList>
            <person name="Varghese N."/>
            <person name="Submissions S."/>
        </authorList>
    </citation>
    <scope>NUCLEOTIDE SEQUENCE [LARGE SCALE GENOMIC DNA]</scope>
    <source>
        <strain evidence="5">DSM 18130</strain>
    </source>
</reference>
<evidence type="ECO:0000256" key="1">
    <source>
        <dbReference type="ARBA" id="ARBA00022801"/>
    </source>
</evidence>
<feature type="transmembrane region" description="Helical" evidence="2">
    <location>
        <begin position="34"/>
        <end position="53"/>
    </location>
</feature>
<dbReference type="STRING" id="332999.SAMN04488511_101203"/>